<keyword evidence="2" id="KW-0378">Hydrolase</keyword>
<dbReference type="InterPro" id="IPR010297">
    <property type="entry name" value="DUF900_hydrolase"/>
</dbReference>
<dbReference type="PROSITE" id="PS51318">
    <property type="entry name" value="TAT"/>
    <property type="match status" value="1"/>
</dbReference>
<dbReference type="SUPFAM" id="SSF53474">
    <property type="entry name" value="alpha/beta-Hydrolases"/>
    <property type="match status" value="1"/>
</dbReference>
<evidence type="ECO:0000313" key="3">
    <source>
        <dbReference type="Proteomes" id="UP001597119"/>
    </source>
</evidence>
<gene>
    <name evidence="2" type="ORF">ACFR9U_01450</name>
</gene>
<sequence>MTNDIGGSDSSTGERPSENEDAGGRVSRRDVLKTSSTAAIGAAGIGAVSGTAAAEDTSNEEDELDLGVFECVEDGLRIDCNKTVQLDPWWWNGDYEPDFDVSSLGDEVLVYIHGLFAEPFAEEQATLLQRSTGFDADNVVAMKWPSTDVTYTDPWDRAAEYGRKTAEWIIDELWAQNPDTTVNVVGHSLGGRAALNMLNRLEERGRQVENVVTVGAADMARFVCDHDETGDRIYNYYDGIDQGAERVYVFYSSDDFAVGTMHELWGDLFWYTPDGEGLGAEGPTCSNYPDKLRPVDVSAEVQNHCEYYKPDGAPETLTKAVDGQL</sequence>
<dbReference type="GO" id="GO:0016787">
    <property type="term" value="F:hydrolase activity"/>
    <property type="evidence" value="ECO:0007669"/>
    <property type="project" value="UniProtKB-KW"/>
</dbReference>
<dbReference type="AlphaFoldDB" id="A0ABD6C5S1"/>
<dbReference type="Proteomes" id="UP001597119">
    <property type="component" value="Unassembled WGS sequence"/>
</dbReference>
<name>A0ABD6C5S1_9EURY</name>
<keyword evidence="3" id="KW-1185">Reference proteome</keyword>
<dbReference type="Gene3D" id="3.40.50.1820">
    <property type="entry name" value="alpha/beta hydrolase"/>
    <property type="match status" value="1"/>
</dbReference>
<feature type="region of interest" description="Disordered" evidence="1">
    <location>
        <begin position="1"/>
        <end position="29"/>
    </location>
</feature>
<evidence type="ECO:0000313" key="2">
    <source>
        <dbReference type="EMBL" id="MFD1585632.1"/>
    </source>
</evidence>
<accession>A0ABD6C5S1</accession>
<dbReference type="EMBL" id="JBHUDJ010000001">
    <property type="protein sequence ID" value="MFD1585632.1"/>
    <property type="molecule type" value="Genomic_DNA"/>
</dbReference>
<comment type="caution">
    <text evidence="2">The sequence shown here is derived from an EMBL/GenBank/DDBJ whole genome shotgun (WGS) entry which is preliminary data.</text>
</comment>
<dbReference type="InterPro" id="IPR029058">
    <property type="entry name" value="AB_hydrolase_fold"/>
</dbReference>
<protein>
    <submittedName>
        <fullName evidence="2">Alpha/beta fold hydrolase</fullName>
    </submittedName>
</protein>
<reference evidence="2 3" key="1">
    <citation type="journal article" date="2019" name="Int. J. Syst. Evol. Microbiol.">
        <title>The Global Catalogue of Microorganisms (GCM) 10K type strain sequencing project: providing services to taxonomists for standard genome sequencing and annotation.</title>
        <authorList>
            <consortium name="The Broad Institute Genomics Platform"/>
            <consortium name="The Broad Institute Genome Sequencing Center for Infectious Disease"/>
            <person name="Wu L."/>
            <person name="Ma J."/>
        </authorList>
    </citation>
    <scope>NUCLEOTIDE SEQUENCE [LARGE SCALE GENOMIC DNA]</scope>
    <source>
        <strain evidence="2 3">CGMCC 1.12125</strain>
    </source>
</reference>
<dbReference type="NCBIfam" id="TIGR01409">
    <property type="entry name" value="TAT_signal_seq"/>
    <property type="match status" value="1"/>
</dbReference>
<organism evidence="2 3">
    <name type="scientific">Halorientalis brevis</name>
    <dbReference type="NCBI Taxonomy" id="1126241"/>
    <lineage>
        <taxon>Archaea</taxon>
        <taxon>Methanobacteriati</taxon>
        <taxon>Methanobacteriota</taxon>
        <taxon>Stenosarchaea group</taxon>
        <taxon>Halobacteria</taxon>
        <taxon>Halobacteriales</taxon>
        <taxon>Haloarculaceae</taxon>
        <taxon>Halorientalis</taxon>
    </lineage>
</organism>
<dbReference type="RefSeq" id="WP_247377421.1">
    <property type="nucleotide sequence ID" value="NZ_JALLGV010000003.1"/>
</dbReference>
<dbReference type="Pfam" id="PF05990">
    <property type="entry name" value="DUF900"/>
    <property type="match status" value="1"/>
</dbReference>
<feature type="compositionally biased region" description="Polar residues" evidence="1">
    <location>
        <begin position="1"/>
        <end position="14"/>
    </location>
</feature>
<dbReference type="InterPro" id="IPR006311">
    <property type="entry name" value="TAT_signal"/>
</dbReference>
<evidence type="ECO:0000256" key="1">
    <source>
        <dbReference type="SAM" id="MobiDB-lite"/>
    </source>
</evidence>
<proteinExistence type="predicted"/>
<dbReference type="InterPro" id="IPR019546">
    <property type="entry name" value="TAT_signal_bac_arc"/>
</dbReference>